<keyword evidence="1" id="KW-0175">Coiled coil</keyword>
<accession>A0A8S5NW20</accession>
<feature type="coiled-coil region" evidence="1">
    <location>
        <begin position="15"/>
        <end position="77"/>
    </location>
</feature>
<dbReference type="SUPFAM" id="SSF57997">
    <property type="entry name" value="Tropomyosin"/>
    <property type="match status" value="1"/>
</dbReference>
<protein>
    <submittedName>
        <fullName evidence="2">Minor tail protein</fullName>
    </submittedName>
</protein>
<reference evidence="2" key="1">
    <citation type="journal article" date="2021" name="Proc. Natl. Acad. Sci. U.S.A.">
        <title>A Catalog of Tens of Thousands of Viruses from Human Metagenomes Reveals Hidden Associations with Chronic Diseases.</title>
        <authorList>
            <person name="Tisza M.J."/>
            <person name="Buck C.B."/>
        </authorList>
    </citation>
    <scope>NUCLEOTIDE SEQUENCE</scope>
    <source>
        <strain evidence="2">CtVzN31</strain>
    </source>
</reference>
<dbReference type="EMBL" id="BK015273">
    <property type="protein sequence ID" value="DAD99013.1"/>
    <property type="molecule type" value="Genomic_DNA"/>
</dbReference>
<proteinExistence type="predicted"/>
<evidence type="ECO:0000256" key="1">
    <source>
        <dbReference type="SAM" id="Coils"/>
    </source>
</evidence>
<evidence type="ECO:0000313" key="2">
    <source>
        <dbReference type="EMBL" id="DAD99013.1"/>
    </source>
</evidence>
<organism evidence="2">
    <name type="scientific">Siphoviridae sp. ctVzN31</name>
    <dbReference type="NCBI Taxonomy" id="2825534"/>
    <lineage>
        <taxon>Viruses</taxon>
        <taxon>Duplodnaviria</taxon>
        <taxon>Heunggongvirae</taxon>
        <taxon>Uroviricota</taxon>
        <taxon>Caudoviricetes</taxon>
    </lineage>
</organism>
<name>A0A8S5NW20_9CAUD</name>
<dbReference type="Gene3D" id="1.10.287.1490">
    <property type="match status" value="1"/>
</dbReference>
<sequence>MQVGVYMPNPDGSIVFSTEIDNKKAQAELEKLEKKISALESKASQAEAKKMPLEEQANSLGAALDDAKQKLEALKSSSASSGAISNQAETVNSLQYQWDQVNNKIDKYNLDIEKANGDIGIAKDRAGELAAELATAGHNSEKMNNGVKKAAKSAKGFASRLKSVVTSALVFTVITQALSKFRDWIGNVIKVSPEATAAIAKLKGALLTLVQPLVNIIIPAFTKFVNILAAIISKIASVFAVLTGSTVESSRAAAKALNQQTSALNGTGAAAKEAKKQLLGFDEINQLTKDTSGGGGGGSGTIAPDFSAQEFDSTFLDTILEKVGKIAADVWAIIEDVRNFVTDFLSGEWGDAIDDLVSFCGNVRNLIVDLLEFVDYIVGMGIDSIIEKFGLAETPIGDMLESIKGMFHDASEFIIALLNGDLDGMKESLDSFFEHYKNFGLSLLDFANQGINSLLDWIDNATNGRFKNEIATIRQFINGLVDSVKQIFGGLIDFISGMFTGNWEKAWNGIMNIFAGAWNGVISILEGAVNKIMDGVRAVVNETIRLLNLIPGVNISVKGVDWGRVSFGAIKAPRLAQGAVIPPNREFLAVLGDQKNGTNVEAPLETIKQAVAEVLSQNGFGGEITIKFTGDLATLARVLTPEITRQQRRTQRALGG</sequence>